<protein>
    <submittedName>
        <fullName evidence="3">Metal-dependent phosphohydrolase</fullName>
    </submittedName>
</protein>
<dbReference type="RefSeq" id="WP_229672035.1">
    <property type="nucleotide sequence ID" value="NZ_BMKO01000013.1"/>
</dbReference>
<dbReference type="PROSITE" id="PS51833">
    <property type="entry name" value="HDOD"/>
    <property type="match status" value="1"/>
</dbReference>
<proteinExistence type="predicted"/>
<dbReference type="Proteomes" id="UP000606498">
    <property type="component" value="Unassembled WGS sequence"/>
</dbReference>
<name>A0ABQ1TE00_9GAMM</name>
<evidence type="ECO:0000256" key="1">
    <source>
        <dbReference type="SAM" id="MobiDB-lite"/>
    </source>
</evidence>
<dbReference type="Gene3D" id="1.10.3210.10">
    <property type="entry name" value="Hypothetical protein af1432"/>
    <property type="match status" value="1"/>
</dbReference>
<dbReference type="PANTHER" id="PTHR33525:SF6">
    <property type="entry name" value="HDOD DOMAIN-CONTAINING PROTEIN"/>
    <property type="match status" value="1"/>
</dbReference>
<sequence>MIGLFRKLFNVREKVEVERPKSFNEAPPNIQHEQQALSRSRETGAESDELVAAVDATALFYSLLFSVSSQNSGGVANKLEKRVMGDIEQALASPQQIADSVLQIPGRILELDNKLSDPEFDSQDIVALIQQDPVLSAEVIRICNSAAFRRSERQITSLQQALVQLGSNKLRRIVTTCMMKEMIDIKPIYFRRFGAHLWRHSLQVAFLAGELETEEPDTAFMVGLLHDVGKIAIFKLLLDAFNQADPSEQPKSWLFRQVMTTRSLSLSSLLVSCWQLPKAFETVLQPLANVGAKPENRLSQLIWQANLISECSMLVEEDKLPPELLDALLKEANISREMFEQWHQKLLEIK</sequence>
<reference evidence="4" key="1">
    <citation type="journal article" date="2019" name="Int. J. Syst. Evol. Microbiol.">
        <title>The Global Catalogue of Microorganisms (GCM) 10K type strain sequencing project: providing services to taxonomists for standard genome sequencing and annotation.</title>
        <authorList>
            <consortium name="The Broad Institute Genomics Platform"/>
            <consortium name="The Broad Institute Genome Sequencing Center for Infectious Disease"/>
            <person name="Wu L."/>
            <person name="Ma J."/>
        </authorList>
    </citation>
    <scope>NUCLEOTIDE SEQUENCE [LARGE SCALE GENOMIC DNA]</scope>
    <source>
        <strain evidence="4">CGMCC 1.16033</strain>
    </source>
</reference>
<dbReference type="SMART" id="SM00471">
    <property type="entry name" value="HDc"/>
    <property type="match status" value="1"/>
</dbReference>
<dbReference type="InterPro" id="IPR013976">
    <property type="entry name" value="HDOD"/>
</dbReference>
<dbReference type="PANTHER" id="PTHR33525">
    <property type="match status" value="1"/>
</dbReference>
<dbReference type="InterPro" id="IPR052340">
    <property type="entry name" value="RNase_Y/CdgJ"/>
</dbReference>
<organism evidence="3 4">
    <name type="scientific">Shewanella carassii</name>
    <dbReference type="NCBI Taxonomy" id="1987584"/>
    <lineage>
        <taxon>Bacteria</taxon>
        <taxon>Pseudomonadati</taxon>
        <taxon>Pseudomonadota</taxon>
        <taxon>Gammaproteobacteria</taxon>
        <taxon>Alteromonadales</taxon>
        <taxon>Shewanellaceae</taxon>
        <taxon>Shewanella</taxon>
    </lineage>
</organism>
<feature type="domain" description="HDOD" evidence="2">
    <location>
        <begin position="101"/>
        <end position="290"/>
    </location>
</feature>
<evidence type="ECO:0000259" key="2">
    <source>
        <dbReference type="PROSITE" id="PS51833"/>
    </source>
</evidence>
<gene>
    <name evidence="3" type="ORF">GCM10011520_36310</name>
</gene>
<feature type="region of interest" description="Disordered" evidence="1">
    <location>
        <begin position="20"/>
        <end position="42"/>
    </location>
</feature>
<accession>A0ABQ1TE00</accession>
<evidence type="ECO:0000313" key="3">
    <source>
        <dbReference type="EMBL" id="GGE92672.1"/>
    </source>
</evidence>
<keyword evidence="4" id="KW-1185">Reference proteome</keyword>
<dbReference type="Pfam" id="PF08668">
    <property type="entry name" value="HDOD"/>
    <property type="match status" value="1"/>
</dbReference>
<evidence type="ECO:0000313" key="4">
    <source>
        <dbReference type="Proteomes" id="UP000606498"/>
    </source>
</evidence>
<dbReference type="InterPro" id="IPR003607">
    <property type="entry name" value="HD/PDEase_dom"/>
</dbReference>
<dbReference type="CDD" id="cd00077">
    <property type="entry name" value="HDc"/>
    <property type="match status" value="1"/>
</dbReference>
<dbReference type="SUPFAM" id="SSF109604">
    <property type="entry name" value="HD-domain/PDEase-like"/>
    <property type="match status" value="1"/>
</dbReference>
<comment type="caution">
    <text evidence="3">The sequence shown here is derived from an EMBL/GenBank/DDBJ whole genome shotgun (WGS) entry which is preliminary data.</text>
</comment>
<dbReference type="EMBL" id="BMKO01000013">
    <property type="protein sequence ID" value="GGE92672.1"/>
    <property type="molecule type" value="Genomic_DNA"/>
</dbReference>